<keyword evidence="2 4" id="KW-0853">WD repeat</keyword>
<evidence type="ECO:0000256" key="1">
    <source>
        <dbReference type="ARBA" id="ARBA00006917"/>
    </source>
</evidence>
<evidence type="ECO:0000313" key="7">
    <source>
        <dbReference type="Proteomes" id="UP001362999"/>
    </source>
</evidence>
<dbReference type="InterPro" id="IPR051246">
    <property type="entry name" value="WDR48"/>
</dbReference>
<name>A0AAV9ZTN8_9AGAR</name>
<dbReference type="SMART" id="SM00320">
    <property type="entry name" value="WD40"/>
    <property type="match status" value="8"/>
</dbReference>
<dbReference type="CDD" id="cd17041">
    <property type="entry name" value="Ubl_WDR48"/>
    <property type="match status" value="1"/>
</dbReference>
<sequence>MAPAKRRVSYILPAPTDPPRRLVLPPPNASRLGLVNPLLIADTVQPVADHHHRSRYPRHRLGVAALALDTSTQLSTRPAPEGILYTAGRDGLLLSWDLGLSLRSRATSDSPLRRGRWESLTGWADDAIDEEAEEADERPTSDGDILGDVAAMTARRRRPSAGIRELPYEEKWELDPDATSRPTSFRQCAQTHTDWVNDILLCNYNQTVVSASSDGTVQAWTPHAPNAPHPTTIGTHSDYARCLAACRTQNWIASGSFDRTIKLWDLSRGQSTPNAEPLTTLHPADPQAAKCSVYALAADPFGHAVASGGPERVVRMWDPRSGKRSGKLVGHTDNIRAILLSEDAKYLLTGSADASIKLWSLATQRCLHTFTHHADSVWSLFSAHPALETFYAGDRAGLVSRVDVSRITRDVGEGECVLVCRDGGENWGTPGSPSDPPPKLGPQIRKPQANLGQGGINKLVVVDDTLVWTATSASTVRRWRIPSRGSAPTASASGFGFGGGSNSAARLSPNEQDSEWDLREGRSLAPSVLSYDDDGDDEGGLTRNGIPYASLVRLTNSHDPFPARSVGGAGSSSGIRERDAEVATLYSAASVVSVPPLRSPLYASANSVSGHTNNLLSPLRSAPLPSTRAAYFARELAAEASALASVPDSVGAGGSIAGERGLVRALILNDRVHAVSVDTGGEVAVWDLVRGTCLGVYGREALGWDSGGGGSTGGQQQNEEWSPREALERVRERIEGEAVVASWATVDTKAGVLAVHVNERSFESEIYADEVGYAGDRRFGDEAKLNLGKWVLRNLFLGFIREEQRIRHRPRRDSQDTASSVPRGSSPHRPHHQHRTSVGSDVSSSSRRRPSLSSEPTARQTRRLSSSNSTVVCASKMLPALPPQTEDTPPPSTSPLLTPLIPLYGRPLSASAGTGTLASLVMPSIPASPAVGVNDATPMPMQPQRRVRTATLENGKDGKEKESAGDYFGSRTRQTSMHVATTPGADDFSGWSGPGSSAGAPVPSTPTGLMGRLKSFGKSKRTADHATPALPTTVELPVVEEVAPEPVAKTPLQQLLSGPLSPPPSAEAPTLGLSPHIPLLIEEEASPGFTTVYRGTVGSTAADIHSLESAMPMWLIEYLLLHHLPTPPPQVKISFVLLPWTGKDNEESLPELLNTQQSKLTASRFLRVRKLVAHVQEKLDKLDPPPADAPRPRAEDLYEILCNDVVLPLDMSIAAVRQYVWRQSAELVMNYRTRREMAAYRRRSRG</sequence>
<dbReference type="InterPro" id="IPR019775">
    <property type="entry name" value="WD40_repeat_CS"/>
</dbReference>
<dbReference type="AlphaFoldDB" id="A0AAV9ZTN8"/>
<dbReference type="PANTHER" id="PTHR19862">
    <property type="entry name" value="WD REPEAT-CONTAINING PROTEIN 48"/>
    <property type="match status" value="1"/>
</dbReference>
<feature type="repeat" description="WD" evidence="4">
    <location>
        <begin position="189"/>
        <end position="220"/>
    </location>
</feature>
<feature type="repeat" description="WD" evidence="4">
    <location>
        <begin position="233"/>
        <end position="274"/>
    </location>
</feature>
<protein>
    <submittedName>
        <fullName evidence="6">WD-repeats-region domain-containing protein</fullName>
    </submittedName>
</protein>
<dbReference type="InterPro" id="IPR001680">
    <property type="entry name" value="WD40_rpt"/>
</dbReference>
<evidence type="ECO:0000313" key="6">
    <source>
        <dbReference type="EMBL" id="KAK6992228.1"/>
    </source>
</evidence>
<feature type="region of interest" description="Disordered" evidence="5">
    <location>
        <begin position="806"/>
        <end position="871"/>
    </location>
</feature>
<keyword evidence="7" id="KW-1185">Reference proteome</keyword>
<dbReference type="GO" id="GO:0000724">
    <property type="term" value="P:double-strand break repair via homologous recombination"/>
    <property type="evidence" value="ECO:0007669"/>
    <property type="project" value="TreeGrafter"/>
</dbReference>
<dbReference type="InterPro" id="IPR015943">
    <property type="entry name" value="WD40/YVTN_repeat-like_dom_sf"/>
</dbReference>
<accession>A0AAV9ZTN8</accession>
<feature type="repeat" description="WD" evidence="4">
    <location>
        <begin position="293"/>
        <end position="327"/>
    </location>
</feature>
<feature type="region of interest" description="Disordered" evidence="5">
    <location>
        <begin position="484"/>
        <end position="517"/>
    </location>
</feature>
<evidence type="ECO:0000256" key="5">
    <source>
        <dbReference type="SAM" id="MobiDB-lite"/>
    </source>
</evidence>
<comment type="similarity">
    <text evidence="1">Belongs to the WD repeat WDR48 family.</text>
</comment>
<organism evidence="6 7">
    <name type="scientific">Favolaschia claudopus</name>
    <dbReference type="NCBI Taxonomy" id="2862362"/>
    <lineage>
        <taxon>Eukaryota</taxon>
        <taxon>Fungi</taxon>
        <taxon>Dikarya</taxon>
        <taxon>Basidiomycota</taxon>
        <taxon>Agaricomycotina</taxon>
        <taxon>Agaricomycetes</taxon>
        <taxon>Agaricomycetidae</taxon>
        <taxon>Agaricales</taxon>
        <taxon>Marasmiineae</taxon>
        <taxon>Mycenaceae</taxon>
        <taxon>Favolaschia</taxon>
    </lineage>
</organism>
<feature type="compositionally biased region" description="Low complexity" evidence="5">
    <location>
        <begin position="485"/>
        <end position="494"/>
    </location>
</feature>
<feature type="compositionally biased region" description="Polar residues" evidence="5">
    <location>
        <begin position="855"/>
        <end position="871"/>
    </location>
</feature>
<feature type="compositionally biased region" description="Basic residues" evidence="5">
    <location>
        <begin position="826"/>
        <end position="835"/>
    </location>
</feature>
<dbReference type="PANTHER" id="PTHR19862:SF14">
    <property type="entry name" value="WD REPEAT-CONTAINING PROTEIN 48"/>
    <property type="match status" value="1"/>
</dbReference>
<reference evidence="6 7" key="1">
    <citation type="journal article" date="2024" name="J Genomics">
        <title>Draft genome sequencing and assembly of Favolaschia claudopus CIRM-BRFM 2984 isolated from oak limbs.</title>
        <authorList>
            <person name="Navarro D."/>
            <person name="Drula E."/>
            <person name="Chaduli D."/>
            <person name="Cazenave R."/>
            <person name="Ahrendt S."/>
            <person name="Wang J."/>
            <person name="Lipzen A."/>
            <person name="Daum C."/>
            <person name="Barry K."/>
            <person name="Grigoriev I.V."/>
            <person name="Favel A."/>
            <person name="Rosso M.N."/>
            <person name="Martin F."/>
        </authorList>
    </citation>
    <scope>NUCLEOTIDE SEQUENCE [LARGE SCALE GENOMIC DNA]</scope>
    <source>
        <strain evidence="6 7">CIRM-BRFM 2984</strain>
    </source>
</reference>
<dbReference type="PROSITE" id="PS50294">
    <property type="entry name" value="WD_REPEATS_REGION"/>
    <property type="match status" value="2"/>
</dbReference>
<dbReference type="SUPFAM" id="SSF50978">
    <property type="entry name" value="WD40 repeat-like"/>
    <property type="match status" value="1"/>
</dbReference>
<dbReference type="InterPro" id="IPR036322">
    <property type="entry name" value="WD40_repeat_dom_sf"/>
</dbReference>
<evidence type="ECO:0000256" key="3">
    <source>
        <dbReference type="ARBA" id="ARBA00022737"/>
    </source>
</evidence>
<dbReference type="Pfam" id="PF11816">
    <property type="entry name" value="DUF3337"/>
    <property type="match status" value="1"/>
</dbReference>
<proteinExistence type="inferred from homology"/>
<dbReference type="InterPro" id="IPR021772">
    <property type="entry name" value="WDR48/Bun107"/>
</dbReference>
<dbReference type="InterPro" id="IPR020472">
    <property type="entry name" value="WD40_PAC1"/>
</dbReference>
<dbReference type="Pfam" id="PF00400">
    <property type="entry name" value="WD40"/>
    <property type="match status" value="3"/>
</dbReference>
<comment type="caution">
    <text evidence="6">The sequence shown here is derived from an EMBL/GenBank/DDBJ whole genome shotgun (WGS) entry which is preliminary data.</text>
</comment>
<evidence type="ECO:0000256" key="2">
    <source>
        <dbReference type="ARBA" id="ARBA00022574"/>
    </source>
</evidence>
<dbReference type="CDD" id="cd00200">
    <property type="entry name" value="WD40"/>
    <property type="match status" value="1"/>
</dbReference>
<gene>
    <name evidence="6" type="ORF">R3P38DRAFT_3290124</name>
</gene>
<feature type="compositionally biased region" description="Low complexity" evidence="5">
    <location>
        <begin position="836"/>
        <end position="845"/>
    </location>
</feature>
<dbReference type="PROSITE" id="PS00678">
    <property type="entry name" value="WD_REPEATS_1"/>
    <property type="match status" value="1"/>
</dbReference>
<feature type="repeat" description="WD" evidence="4">
    <location>
        <begin position="328"/>
        <end position="369"/>
    </location>
</feature>
<dbReference type="EMBL" id="JAWWNJ010000112">
    <property type="protein sequence ID" value="KAK6992228.1"/>
    <property type="molecule type" value="Genomic_DNA"/>
</dbReference>
<dbReference type="Proteomes" id="UP001362999">
    <property type="component" value="Unassembled WGS sequence"/>
</dbReference>
<dbReference type="Gene3D" id="2.130.10.10">
    <property type="entry name" value="YVTN repeat-like/Quinoprotein amine dehydrogenase"/>
    <property type="match status" value="2"/>
</dbReference>
<keyword evidence="3" id="KW-0677">Repeat</keyword>
<dbReference type="PRINTS" id="PR00320">
    <property type="entry name" value="GPROTEINBRPT"/>
</dbReference>
<dbReference type="GO" id="GO:0043130">
    <property type="term" value="F:ubiquitin binding"/>
    <property type="evidence" value="ECO:0007669"/>
    <property type="project" value="TreeGrafter"/>
</dbReference>
<feature type="region of interest" description="Disordered" evidence="5">
    <location>
        <begin position="423"/>
        <end position="448"/>
    </location>
</feature>
<evidence type="ECO:0000256" key="4">
    <source>
        <dbReference type="PROSITE-ProRule" id="PRU00221"/>
    </source>
</evidence>
<dbReference type="PROSITE" id="PS50082">
    <property type="entry name" value="WD_REPEATS_2"/>
    <property type="match status" value="4"/>
</dbReference>